<evidence type="ECO:0000256" key="3">
    <source>
        <dbReference type="ARBA" id="ARBA00023163"/>
    </source>
</evidence>
<dbReference type="SUPFAM" id="SSF46785">
    <property type="entry name" value="Winged helix' DNA-binding domain"/>
    <property type="match status" value="1"/>
</dbReference>
<dbReference type="InterPro" id="IPR001845">
    <property type="entry name" value="HTH_ArsR_DNA-bd_dom"/>
</dbReference>
<dbReference type="NCBIfam" id="NF033788">
    <property type="entry name" value="HTH_metalloreg"/>
    <property type="match status" value="1"/>
</dbReference>
<name>A0ABV9LY13_9ALTE</name>
<comment type="caution">
    <text evidence="5">The sequence shown here is derived from an EMBL/GenBank/DDBJ whole genome shotgun (WGS) entry which is preliminary data.</text>
</comment>
<dbReference type="PRINTS" id="PR00778">
    <property type="entry name" value="HTHARSR"/>
</dbReference>
<dbReference type="EMBL" id="JBHSGU010000009">
    <property type="protein sequence ID" value="MFC4701456.1"/>
    <property type="molecule type" value="Genomic_DNA"/>
</dbReference>
<evidence type="ECO:0000256" key="1">
    <source>
        <dbReference type="ARBA" id="ARBA00023015"/>
    </source>
</evidence>
<dbReference type="Pfam" id="PF01022">
    <property type="entry name" value="HTH_5"/>
    <property type="match status" value="1"/>
</dbReference>
<dbReference type="InterPro" id="IPR011991">
    <property type="entry name" value="ArsR-like_HTH"/>
</dbReference>
<evidence type="ECO:0000259" key="4">
    <source>
        <dbReference type="PROSITE" id="PS50987"/>
    </source>
</evidence>
<keyword evidence="3" id="KW-0804">Transcription</keyword>
<evidence type="ECO:0000313" key="6">
    <source>
        <dbReference type="Proteomes" id="UP001595897"/>
    </source>
</evidence>
<dbReference type="PROSITE" id="PS50987">
    <property type="entry name" value="HTH_ARSR_2"/>
    <property type="match status" value="1"/>
</dbReference>
<evidence type="ECO:0000313" key="5">
    <source>
        <dbReference type="EMBL" id="MFC4701456.1"/>
    </source>
</evidence>
<dbReference type="InterPro" id="IPR036388">
    <property type="entry name" value="WH-like_DNA-bd_sf"/>
</dbReference>
<dbReference type="SMART" id="SM00418">
    <property type="entry name" value="HTH_ARSR"/>
    <property type="match status" value="1"/>
</dbReference>
<organism evidence="5 6">
    <name type="scientific">Glaciecola siphonariae</name>
    <dbReference type="NCBI Taxonomy" id="521012"/>
    <lineage>
        <taxon>Bacteria</taxon>
        <taxon>Pseudomonadati</taxon>
        <taxon>Pseudomonadota</taxon>
        <taxon>Gammaproteobacteria</taxon>
        <taxon>Alteromonadales</taxon>
        <taxon>Alteromonadaceae</taxon>
        <taxon>Glaciecola</taxon>
    </lineage>
</organism>
<keyword evidence="2" id="KW-0238">DNA-binding</keyword>
<dbReference type="Gene3D" id="1.10.10.10">
    <property type="entry name" value="Winged helix-like DNA-binding domain superfamily/Winged helix DNA-binding domain"/>
    <property type="match status" value="1"/>
</dbReference>
<dbReference type="Proteomes" id="UP001595897">
    <property type="component" value="Unassembled WGS sequence"/>
</dbReference>
<feature type="domain" description="HTH arsR-type" evidence="4">
    <location>
        <begin position="7"/>
        <end position="99"/>
    </location>
</feature>
<dbReference type="PANTHER" id="PTHR33154">
    <property type="entry name" value="TRANSCRIPTIONAL REGULATOR, ARSR FAMILY"/>
    <property type="match status" value="1"/>
</dbReference>
<protein>
    <submittedName>
        <fullName evidence="5">ArsR/SmtB family transcription factor</fullName>
    </submittedName>
</protein>
<dbReference type="InterPro" id="IPR051081">
    <property type="entry name" value="HTH_MetalResp_TranReg"/>
</dbReference>
<keyword evidence="6" id="KW-1185">Reference proteome</keyword>
<dbReference type="PANTHER" id="PTHR33154:SF28">
    <property type="entry name" value="HTH-TYPE TRANSCRIPTIONAL REGULATOR YGAV-RELATED"/>
    <property type="match status" value="1"/>
</dbReference>
<gene>
    <name evidence="5" type="ORF">ACFO4O_14915</name>
</gene>
<dbReference type="InterPro" id="IPR036390">
    <property type="entry name" value="WH_DNA-bd_sf"/>
</dbReference>
<evidence type="ECO:0000256" key="2">
    <source>
        <dbReference type="ARBA" id="ARBA00023125"/>
    </source>
</evidence>
<proteinExistence type="predicted"/>
<reference evidence="6" key="1">
    <citation type="journal article" date="2019" name="Int. J. Syst. Evol. Microbiol.">
        <title>The Global Catalogue of Microorganisms (GCM) 10K type strain sequencing project: providing services to taxonomists for standard genome sequencing and annotation.</title>
        <authorList>
            <consortium name="The Broad Institute Genomics Platform"/>
            <consortium name="The Broad Institute Genome Sequencing Center for Infectious Disease"/>
            <person name="Wu L."/>
            <person name="Ma J."/>
        </authorList>
    </citation>
    <scope>NUCLEOTIDE SEQUENCE [LARGE SCALE GENOMIC DNA]</scope>
    <source>
        <strain evidence="6">KACC 12507</strain>
    </source>
</reference>
<sequence length="103" mass="11707">MKEKSLIKSALRAESLLKTLANSNRLMILCHLIEQPMTVSELSQAIELSQSAVSQHLKRLRDEQVVSSRVEGKHAWYFIDSTEVSALMSVIHLIFCHENTQTK</sequence>
<dbReference type="RefSeq" id="WP_382409941.1">
    <property type="nucleotide sequence ID" value="NZ_JBHSGU010000009.1"/>
</dbReference>
<dbReference type="CDD" id="cd00090">
    <property type="entry name" value="HTH_ARSR"/>
    <property type="match status" value="1"/>
</dbReference>
<accession>A0ABV9LY13</accession>
<keyword evidence="1" id="KW-0805">Transcription regulation</keyword>